<dbReference type="RefSeq" id="XP_010511503.1">
    <property type="nucleotide sequence ID" value="XM_010513201.1"/>
</dbReference>
<gene>
    <name evidence="4" type="primary">LOC104787621</name>
    <name evidence="3" type="synonym">LOC104787593</name>
</gene>
<dbReference type="PANTHER" id="PTHR47123">
    <property type="entry name" value="F-BOX PROTEIN SKIP23"/>
    <property type="match status" value="1"/>
</dbReference>
<dbReference type="Proteomes" id="UP000694864">
    <property type="component" value="Chromosome 5"/>
</dbReference>
<evidence type="ECO:0000259" key="1">
    <source>
        <dbReference type="Pfam" id="PF03478"/>
    </source>
</evidence>
<proteinExistence type="predicted"/>
<feature type="domain" description="KIB1-4 beta-propeller" evidence="1">
    <location>
        <begin position="83"/>
        <end position="328"/>
    </location>
</feature>
<evidence type="ECO:0000313" key="3">
    <source>
        <dbReference type="RefSeq" id="XP_010511503.1"/>
    </source>
</evidence>
<dbReference type="PANTHER" id="PTHR47123:SF25">
    <property type="entry name" value="F-BOX PROTEIN"/>
    <property type="match status" value="1"/>
</dbReference>
<protein>
    <submittedName>
        <fullName evidence="3 4">F-box protein At1g65770</fullName>
    </submittedName>
</protein>
<reference evidence="3 4" key="3">
    <citation type="submission" date="2025-05" db="UniProtKB">
        <authorList>
            <consortium name="RefSeq"/>
        </authorList>
    </citation>
    <scope>IDENTIFICATION</scope>
    <source>
        <tissue evidence="3 4">Leaf</tissue>
    </source>
</reference>
<dbReference type="InterPro" id="IPR036047">
    <property type="entry name" value="F-box-like_dom_sf"/>
</dbReference>
<evidence type="ECO:0000313" key="2">
    <source>
        <dbReference type="Proteomes" id="UP000694864"/>
    </source>
</evidence>
<evidence type="ECO:0000313" key="4">
    <source>
        <dbReference type="RefSeq" id="XP_010511528.1"/>
    </source>
</evidence>
<reference evidence="2" key="1">
    <citation type="journal article" date="1997" name="Nucleic Acids Res.">
        <title>tRNAscan-SE: a program for improved detection of transfer RNA genes in genomic sequence.</title>
        <authorList>
            <person name="Lowe T.M."/>
            <person name="Eddy S.R."/>
        </authorList>
    </citation>
    <scope>NUCLEOTIDE SEQUENCE [LARGE SCALE GENOMIC DNA]</scope>
    <source>
        <strain evidence="2">r\DH55</strain>
    </source>
</reference>
<dbReference type="InterPro" id="IPR005174">
    <property type="entry name" value="KIB1-4_b-propeller"/>
</dbReference>
<organism evidence="2 4">
    <name type="scientific">Camelina sativa</name>
    <name type="common">False flax</name>
    <name type="synonym">Myagrum sativum</name>
    <dbReference type="NCBI Taxonomy" id="90675"/>
    <lineage>
        <taxon>Eukaryota</taxon>
        <taxon>Viridiplantae</taxon>
        <taxon>Streptophyta</taxon>
        <taxon>Embryophyta</taxon>
        <taxon>Tracheophyta</taxon>
        <taxon>Spermatophyta</taxon>
        <taxon>Magnoliopsida</taxon>
        <taxon>eudicotyledons</taxon>
        <taxon>Gunneridae</taxon>
        <taxon>Pentapetalae</taxon>
        <taxon>rosids</taxon>
        <taxon>malvids</taxon>
        <taxon>Brassicales</taxon>
        <taxon>Brassicaceae</taxon>
        <taxon>Camelineae</taxon>
        <taxon>Camelina</taxon>
    </lineage>
</organism>
<dbReference type="InterPro" id="IPR051304">
    <property type="entry name" value="SCF_F-box_domain"/>
</dbReference>
<dbReference type="SUPFAM" id="SSF81383">
    <property type="entry name" value="F-box domain"/>
    <property type="match status" value="1"/>
</dbReference>
<reference evidence="2" key="2">
    <citation type="journal article" date="2014" name="Nat. Commun.">
        <title>The emerging biofuel crop Camelina sativa retains a highly undifferentiated hexaploid genome structure.</title>
        <authorList>
            <person name="Kagale S."/>
            <person name="Koh C."/>
            <person name="Nixon J."/>
            <person name="Bollina V."/>
            <person name="Clarke W.E."/>
            <person name="Tuteja R."/>
            <person name="Spillane C."/>
            <person name="Robinson S.J."/>
            <person name="Links M.G."/>
            <person name="Clarke C."/>
            <person name="Higgins E.E."/>
            <person name="Huebert T."/>
            <person name="Sharpe A.G."/>
            <person name="Parkin I.A."/>
        </authorList>
    </citation>
    <scope>NUCLEOTIDE SEQUENCE [LARGE SCALE GENOMIC DNA]</scope>
    <source>
        <strain evidence="2">r\DH55</strain>
    </source>
</reference>
<dbReference type="RefSeq" id="XP_010511528.1">
    <property type="nucleotide sequence ID" value="XM_010513226.1"/>
</dbReference>
<dbReference type="GeneID" id="104787593"/>
<dbReference type="GeneID" id="104787621"/>
<name>A0ABM0Z7J9_CAMSA</name>
<dbReference type="Gene3D" id="1.20.1280.50">
    <property type="match status" value="1"/>
</dbReference>
<dbReference type="Pfam" id="PF03478">
    <property type="entry name" value="Beta-prop_KIB1-4"/>
    <property type="match status" value="1"/>
</dbReference>
<accession>A0ABM0Z7J9</accession>
<sequence length="357" mass="41071">MADWSNLPEELLFLIAVRLFSVVELKRFRSICKSWRSSVPGDYAHFPNRPLFYVNQVPEISLSQWFSLVKIFLSRAAFFRVTLSSSPSQGWLIKSDADINSGKICLLEPLSRHPMTHSLTSVDLSDFTMSEIQESFALKTRGFIRVVLVKYKKGEAYHNRILGLDHYGEIKHRPWDRNKWRVLRKMADHKFSDIIVHKGLMYALDTRGIVWWINSRLEICMYGPPVDDNITYSLPGDKSFVECCGELYIVDRLCNRKAGFYSPNAETVGFKVYKFDEEIGQMMEVKSLGDKAFVLATDTGFSVLAHEYYGCLQNSIYFKDGKKELNVFKLDNGSGSSITTMSQFSQSCFQMFFPSFL</sequence>
<keyword evidence="2" id="KW-1185">Reference proteome</keyword>